<evidence type="ECO:0000256" key="1">
    <source>
        <dbReference type="ARBA" id="ARBA00022679"/>
    </source>
</evidence>
<dbReference type="SUPFAM" id="SSF53335">
    <property type="entry name" value="S-adenosyl-L-methionine-dependent methyltransferases"/>
    <property type="match status" value="1"/>
</dbReference>
<organism evidence="3 4">
    <name type="scientific">Sporomusa ovata</name>
    <dbReference type="NCBI Taxonomy" id="2378"/>
    <lineage>
        <taxon>Bacteria</taxon>
        <taxon>Bacillati</taxon>
        <taxon>Bacillota</taxon>
        <taxon>Negativicutes</taxon>
        <taxon>Selenomonadales</taxon>
        <taxon>Sporomusaceae</taxon>
        <taxon>Sporomusa</taxon>
    </lineage>
</organism>
<sequence length="243" mass="27909">MDQENYDKIIKSNEDLLKMLDAMFRDPAPFWNKFFSDRIKEIPFFVEFPDENLVSYFHKGFLTKGKVLEFGCGNGRNAIFFAQQGCTVDAIDISNVSIEWGKELALKYKANINFTCKSVYDLDLAINTYDIIYDSGCLHHITPHRRIGYINLIKKALKPGGYFGLTCFRPGFIELGGGKSFTDLEVYKMGSLKGGLAYSENQIRLLFEDQFEVVEFRPMQETNAEDNLFGKSFLWAVLCKKKK</sequence>
<dbReference type="GO" id="GO:0032259">
    <property type="term" value="P:methylation"/>
    <property type="evidence" value="ECO:0007669"/>
    <property type="project" value="UniProtKB-KW"/>
</dbReference>
<dbReference type="Gene3D" id="3.40.50.150">
    <property type="entry name" value="Vaccinia Virus protein VP39"/>
    <property type="match status" value="1"/>
</dbReference>
<keyword evidence="1 3" id="KW-0808">Transferase</keyword>
<proteinExistence type="predicted"/>
<dbReference type="InterPro" id="IPR029063">
    <property type="entry name" value="SAM-dependent_MTases_sf"/>
</dbReference>
<dbReference type="InterPro" id="IPR041698">
    <property type="entry name" value="Methyltransf_25"/>
</dbReference>
<protein>
    <submittedName>
        <fullName evidence="3">Methyltransferase</fullName>
        <ecNumber evidence="3">2.1.1.-</ecNumber>
    </submittedName>
</protein>
<keyword evidence="4" id="KW-1185">Reference proteome</keyword>
<gene>
    <name evidence="3" type="ORF">SpAn4DRAFT_5181</name>
</gene>
<dbReference type="RefSeq" id="WP_021171486.1">
    <property type="nucleotide sequence ID" value="NZ_CTRP01000013.1"/>
</dbReference>
<accession>A0A0U1L1F5</accession>
<dbReference type="EC" id="2.1.1.-" evidence="3"/>
<feature type="domain" description="Methyltransferase" evidence="2">
    <location>
        <begin position="67"/>
        <end position="161"/>
    </location>
</feature>
<dbReference type="Pfam" id="PF13649">
    <property type="entry name" value="Methyltransf_25"/>
    <property type="match status" value="1"/>
</dbReference>
<dbReference type="EMBL" id="CTRP01000013">
    <property type="protein sequence ID" value="CQR73520.1"/>
    <property type="molecule type" value="Genomic_DNA"/>
</dbReference>
<dbReference type="PANTHER" id="PTHR43861">
    <property type="entry name" value="TRANS-ACONITATE 2-METHYLTRANSFERASE-RELATED"/>
    <property type="match status" value="1"/>
</dbReference>
<dbReference type="Proteomes" id="UP000049855">
    <property type="component" value="Unassembled WGS sequence"/>
</dbReference>
<dbReference type="GO" id="GO:0008168">
    <property type="term" value="F:methyltransferase activity"/>
    <property type="evidence" value="ECO:0007669"/>
    <property type="project" value="UniProtKB-KW"/>
</dbReference>
<dbReference type="PANTHER" id="PTHR43861:SF3">
    <property type="entry name" value="PUTATIVE (AFU_ORTHOLOGUE AFUA_2G14390)-RELATED"/>
    <property type="match status" value="1"/>
</dbReference>
<evidence type="ECO:0000259" key="2">
    <source>
        <dbReference type="Pfam" id="PF13649"/>
    </source>
</evidence>
<evidence type="ECO:0000313" key="3">
    <source>
        <dbReference type="EMBL" id="CQR73520.1"/>
    </source>
</evidence>
<name>A0A0U1L1F5_9FIRM</name>
<dbReference type="CDD" id="cd02440">
    <property type="entry name" value="AdoMet_MTases"/>
    <property type="match status" value="1"/>
</dbReference>
<evidence type="ECO:0000313" key="4">
    <source>
        <dbReference type="Proteomes" id="UP000049855"/>
    </source>
</evidence>
<dbReference type="AlphaFoldDB" id="A0A0U1L1F5"/>
<keyword evidence="3" id="KW-0489">Methyltransferase</keyword>
<reference evidence="4" key="1">
    <citation type="submission" date="2015-03" db="EMBL/GenBank/DDBJ databases">
        <authorList>
            <person name="Nijsse Bart"/>
        </authorList>
    </citation>
    <scope>NUCLEOTIDE SEQUENCE [LARGE SCALE GENOMIC DNA]</scope>
</reference>